<sequence>MQEFHLIDSNPYVISDTLWERILFTHETDNRVVKVLQVWTFKDDYIYVNSFGTTPDSYFGYIPTIYEIISGVKIYTKNITDIPSGNIKESIYRSQ</sequence>
<organism evidence="1 2">
    <name type="scientific">Candidatus Nitrosocosmicus oleophilus</name>
    <dbReference type="NCBI Taxonomy" id="1353260"/>
    <lineage>
        <taxon>Archaea</taxon>
        <taxon>Nitrososphaerota</taxon>
        <taxon>Nitrososphaeria</taxon>
        <taxon>Nitrososphaerales</taxon>
        <taxon>Nitrososphaeraceae</taxon>
        <taxon>Candidatus Nitrosocosmicus</taxon>
    </lineage>
</organism>
<dbReference type="EMBL" id="CP012850">
    <property type="protein sequence ID" value="ALI36687.1"/>
    <property type="molecule type" value="Genomic_DNA"/>
</dbReference>
<reference evidence="2" key="1">
    <citation type="submission" date="2015-10" db="EMBL/GenBank/DDBJ databases">
        <title>Niche specialization of a soil ammonia-oxidizing archaeon, Candidatus Nitrosocosmicus oleophilus.</title>
        <authorList>
            <person name="Jung M.-Y."/>
            <person name="Rhee S.-K."/>
        </authorList>
    </citation>
    <scope>NUCLEOTIDE SEQUENCE [LARGE SCALE GENOMIC DNA]</scope>
    <source>
        <strain evidence="2">MY3</strain>
    </source>
</reference>
<dbReference type="AlphaFoldDB" id="A0A654M0L2"/>
<name>A0A654M0L2_9ARCH</name>
<evidence type="ECO:0000313" key="1">
    <source>
        <dbReference type="EMBL" id="ALI36687.1"/>
    </source>
</evidence>
<keyword evidence="2" id="KW-1185">Reference proteome</keyword>
<dbReference type="Proteomes" id="UP000058925">
    <property type="component" value="Chromosome"/>
</dbReference>
<dbReference type="KEGG" id="taa:NMY3_02495"/>
<evidence type="ECO:0000313" key="2">
    <source>
        <dbReference type="Proteomes" id="UP000058925"/>
    </source>
</evidence>
<proteinExistence type="predicted"/>
<protein>
    <submittedName>
        <fullName evidence="1">Uncharacterized protein</fullName>
    </submittedName>
</protein>
<accession>A0A654M0L2</accession>
<gene>
    <name evidence="1" type="ORF">NMY3_02495</name>
</gene>